<evidence type="ECO:0000256" key="4">
    <source>
        <dbReference type="ARBA" id="ARBA00008654"/>
    </source>
</evidence>
<dbReference type="EMBL" id="JARBDR010000640">
    <property type="protein sequence ID" value="KAJ8310775.1"/>
    <property type="molecule type" value="Genomic_DNA"/>
</dbReference>
<evidence type="ECO:0000256" key="1">
    <source>
        <dbReference type="ARBA" id="ARBA00001954"/>
    </source>
</evidence>
<evidence type="ECO:0000256" key="15">
    <source>
        <dbReference type="ARBA" id="ARBA00049334"/>
    </source>
</evidence>
<dbReference type="InterPro" id="IPR003819">
    <property type="entry name" value="TauD/TfdA-like"/>
</dbReference>
<evidence type="ECO:0000256" key="9">
    <source>
        <dbReference type="ARBA" id="ARBA00023002"/>
    </source>
</evidence>
<evidence type="ECO:0000313" key="19">
    <source>
        <dbReference type="Proteomes" id="UP001217089"/>
    </source>
</evidence>
<feature type="domain" description="Gamma-butyrobetaine hydroxylase-like N-terminal" evidence="17">
    <location>
        <begin position="412"/>
        <end position="468"/>
    </location>
</feature>
<evidence type="ECO:0000259" key="16">
    <source>
        <dbReference type="Pfam" id="PF02668"/>
    </source>
</evidence>
<evidence type="ECO:0000256" key="3">
    <source>
        <dbReference type="ARBA" id="ARBA00005022"/>
    </source>
</evidence>
<comment type="pathway">
    <text evidence="3">Amine and polyamine biosynthesis; carnitine biosynthesis.</text>
</comment>
<keyword evidence="7" id="KW-0124">Carnitine biosynthesis</keyword>
<dbReference type="PANTHER" id="PTHR10696:SF51">
    <property type="entry name" value="TRIMETHYLLYSINE DIOXYGENASE, MITOCHONDRIAL"/>
    <property type="match status" value="1"/>
</dbReference>
<reference evidence="18 19" key="1">
    <citation type="submission" date="2022-12" db="EMBL/GenBank/DDBJ databases">
        <title>Chromosome-level genome of Tegillarca granosa.</title>
        <authorList>
            <person name="Kim J."/>
        </authorList>
    </citation>
    <scope>NUCLEOTIDE SEQUENCE [LARGE SCALE GENOMIC DNA]</scope>
    <source>
        <strain evidence="18">Teg-2019</strain>
        <tissue evidence="18">Adductor muscle</tissue>
    </source>
</reference>
<dbReference type="EC" id="1.14.11.8" evidence="5"/>
<keyword evidence="6" id="KW-0479">Metal-binding</keyword>
<organism evidence="18 19">
    <name type="scientific">Tegillarca granosa</name>
    <name type="common">Malaysian cockle</name>
    <name type="synonym">Anadara granosa</name>
    <dbReference type="NCBI Taxonomy" id="220873"/>
    <lineage>
        <taxon>Eukaryota</taxon>
        <taxon>Metazoa</taxon>
        <taxon>Spiralia</taxon>
        <taxon>Lophotrochozoa</taxon>
        <taxon>Mollusca</taxon>
        <taxon>Bivalvia</taxon>
        <taxon>Autobranchia</taxon>
        <taxon>Pteriomorphia</taxon>
        <taxon>Arcoida</taxon>
        <taxon>Arcoidea</taxon>
        <taxon>Arcidae</taxon>
        <taxon>Tegillarca</taxon>
    </lineage>
</organism>
<evidence type="ECO:0000256" key="12">
    <source>
        <dbReference type="ARBA" id="ARBA00031778"/>
    </source>
</evidence>
<sequence>MQKNADRRDYHACFLQQGQIISEEMHEFSYLNLKYSARNLLTKYSRSLLCQKSHTLKAKNATSCLHKCLSSCVKPAFRNASLNSSCASKSNSDQIRKYCVNISSSEDTEIWPKTVVIEGSRAQDIEKQEDGIILNYGKYNLNLLYIWLRDHCRCDVCYNKKTNQKNVDNYTLSSDIKPEHIDYNGQDGHFTCYSLDWLLENMFHPFHQDRVTKTLWNSHTLKDEALPTVEYKHYMESDEGLQKHLSNLLQFGFSIITGVFHVVEHDGEGGETLLVDGFYAAEQLRQKDAKAYEFLAKKVVAHEYNPCDRSPLFTLSAEDTRLFYNYYGKLTQEVQNKDNEFWVKLKPDMVLFVDNWRVMHGRSAFTGRRYVSGCYLNRDDWISRARDFGLLAQDIEKQENGIILNYGKYNLNLLYIWLRDHCRCDVCYNKKTNQKNVDNYTLSSDIKPEHIDYNGQDGHFTCYSLDWLLENTFHPFHQDRVTKKLWNSTYT</sequence>
<protein>
    <recommendedName>
        <fullName evidence="5">trimethyllysine dioxygenase</fullName>
        <ecNumber evidence="5">1.14.11.8</ecNumber>
    </recommendedName>
    <alternativeName>
        <fullName evidence="12">Epsilon-trimethyllysine 2-oxoglutarate dioxygenase</fullName>
    </alternativeName>
    <alternativeName>
        <fullName evidence="11">TML hydroxylase</fullName>
    </alternativeName>
    <alternativeName>
        <fullName evidence="13">TML-alpha-ketoglutarate dioxygenase</fullName>
    </alternativeName>
</protein>
<dbReference type="SUPFAM" id="SSF51197">
    <property type="entry name" value="Clavaminate synthase-like"/>
    <property type="match status" value="1"/>
</dbReference>
<dbReference type="Gene3D" id="3.30.2020.30">
    <property type="match status" value="2"/>
</dbReference>
<accession>A0ABQ9F023</accession>
<evidence type="ECO:0000256" key="13">
    <source>
        <dbReference type="ARBA" id="ARBA00032283"/>
    </source>
</evidence>
<dbReference type="Proteomes" id="UP001217089">
    <property type="component" value="Unassembled WGS sequence"/>
</dbReference>
<dbReference type="Gene3D" id="3.60.130.10">
    <property type="entry name" value="Clavaminate synthase-like"/>
    <property type="match status" value="1"/>
</dbReference>
<evidence type="ECO:0000256" key="14">
    <source>
        <dbReference type="ARBA" id="ARBA00046008"/>
    </source>
</evidence>
<evidence type="ECO:0000256" key="5">
    <source>
        <dbReference type="ARBA" id="ARBA00012267"/>
    </source>
</evidence>
<evidence type="ECO:0000256" key="6">
    <source>
        <dbReference type="ARBA" id="ARBA00022723"/>
    </source>
</evidence>
<dbReference type="InterPro" id="IPR038492">
    <property type="entry name" value="GBBH-like_N_sf"/>
</dbReference>
<dbReference type="Pfam" id="PF06155">
    <property type="entry name" value="GBBH-like_N"/>
    <property type="match status" value="2"/>
</dbReference>
<name>A0ABQ9F023_TEGGR</name>
<feature type="domain" description="TauD/TfdA-like" evidence="16">
    <location>
        <begin position="259"/>
        <end position="375"/>
    </location>
</feature>
<proteinExistence type="inferred from homology"/>
<keyword evidence="19" id="KW-1185">Reference proteome</keyword>
<evidence type="ECO:0000313" key="18">
    <source>
        <dbReference type="EMBL" id="KAJ8310775.1"/>
    </source>
</evidence>
<dbReference type="Pfam" id="PF02668">
    <property type="entry name" value="TauD"/>
    <property type="match status" value="1"/>
</dbReference>
<evidence type="ECO:0000256" key="11">
    <source>
        <dbReference type="ARBA" id="ARBA00030363"/>
    </source>
</evidence>
<evidence type="ECO:0000256" key="8">
    <source>
        <dbReference type="ARBA" id="ARBA00022964"/>
    </source>
</evidence>
<comment type="cofactor">
    <cofactor evidence="1">
        <name>Fe(2+)</name>
        <dbReference type="ChEBI" id="CHEBI:29033"/>
    </cofactor>
</comment>
<dbReference type="InterPro" id="IPR042098">
    <property type="entry name" value="TauD-like_sf"/>
</dbReference>
<feature type="domain" description="Gamma-butyrobetaine hydroxylase-like N-terminal" evidence="17">
    <location>
        <begin position="142"/>
        <end position="198"/>
    </location>
</feature>
<gene>
    <name evidence="18" type="ORF">KUTeg_012640</name>
</gene>
<keyword evidence="9" id="KW-0560">Oxidoreductase</keyword>
<dbReference type="InterPro" id="IPR050411">
    <property type="entry name" value="AlphaKG_dependent_hydroxylases"/>
</dbReference>
<evidence type="ECO:0000256" key="10">
    <source>
        <dbReference type="ARBA" id="ARBA00023004"/>
    </source>
</evidence>
<comment type="similarity">
    <text evidence="4">Belongs to the gamma-BBH/TMLD family.</text>
</comment>
<evidence type="ECO:0000256" key="2">
    <source>
        <dbReference type="ARBA" id="ARBA00001961"/>
    </source>
</evidence>
<dbReference type="PANTHER" id="PTHR10696">
    <property type="entry name" value="GAMMA-BUTYROBETAINE HYDROXYLASE-RELATED"/>
    <property type="match status" value="1"/>
</dbReference>
<evidence type="ECO:0000256" key="7">
    <source>
        <dbReference type="ARBA" id="ARBA00022873"/>
    </source>
</evidence>
<evidence type="ECO:0000259" key="17">
    <source>
        <dbReference type="Pfam" id="PF06155"/>
    </source>
</evidence>
<comment type="caution">
    <text evidence="18">The sequence shown here is derived from an EMBL/GenBank/DDBJ whole genome shotgun (WGS) entry which is preliminary data.</text>
</comment>
<comment type="function">
    <text evidence="14">Converts trimethyllysine (TML) into hydroxytrimethyllysine (HTML).</text>
</comment>
<keyword evidence="8" id="KW-0223">Dioxygenase</keyword>
<comment type="cofactor">
    <cofactor evidence="2">
        <name>L-ascorbate</name>
        <dbReference type="ChEBI" id="CHEBI:38290"/>
    </cofactor>
</comment>
<dbReference type="InterPro" id="IPR010376">
    <property type="entry name" value="GBBH-like_N"/>
</dbReference>
<comment type="catalytic activity">
    <reaction evidence="15">
        <text>N(6),N(6),N(6)-trimethyl-L-lysine + 2-oxoglutarate + O2 = (3S)-3-hydroxy-N(6),N(6),N(6)-trimethyl-L-lysine + succinate + CO2</text>
        <dbReference type="Rhea" id="RHEA:14181"/>
        <dbReference type="ChEBI" id="CHEBI:15379"/>
        <dbReference type="ChEBI" id="CHEBI:16526"/>
        <dbReference type="ChEBI" id="CHEBI:16810"/>
        <dbReference type="ChEBI" id="CHEBI:30031"/>
        <dbReference type="ChEBI" id="CHEBI:58100"/>
        <dbReference type="ChEBI" id="CHEBI:141499"/>
        <dbReference type="EC" id="1.14.11.8"/>
    </reaction>
</comment>
<keyword evidence="10" id="KW-0408">Iron</keyword>